<sequence>MPLPVPSTSTPSSATPTTPTGLPRPRLSALPTPMRKPSSTPIADAPSTPVTSTPASRIIPPSPTSASHIVSPTATAGSRIPPSPRTLVAPSPRSLVRPTTASSGRQTADSGRMTADSARDGEEESVMPVTPTAPTAPAPESRRTSVLETRRSSGETKAPVEKKEDAAKEGAKEGAKDAGKERIAVRRTLATRNLKDKEEPAKPQRGTALRSSARLGAVTGASGASSTREAAATGTTAAGTRTLPTRALRPRNPLVTTTTSSTSTTASVVDRTRTLPSRTRPPVSAPAPARKPRPASYQPPATTSHNTDPSPPTSSSTSAPRKLSLASNSSITSLPSTATAAGGTSTSTTSAAAHRRALSTTSAPPRPPTAASNTSLTAKRRPAFSTLQQSFSPAPAPAPSRRSLPPPPLDHSTVHHQSSLLSHSLLFSPSHATYASLTASATAKLKRRFDSLAREHTKSREQLARRQRVQDLKGLGGLIDQGLVGGTGIGADKRTADEKIQGFSESIKKLEGLQGGEYLKLTGRFGEWISGYSAPTETVPDPPAPGDSVTPSGDGSSADDAGSQDAESLRSSAYHLRHRWVDGLGEDWRRATLFLTNRIEGCIKNIESVVSAVMMEEGVIALVSERWLEIAKGMAEECQGMLVVERQVVTRERRALGEVVARAGGMEGDAEGEQGERRGVWARGAAAEGREMGVNDGERPWGVQHEVTT</sequence>
<feature type="region of interest" description="Disordered" evidence="1">
    <location>
        <begin position="532"/>
        <end position="568"/>
    </location>
</feature>
<dbReference type="EMBL" id="HF935554">
    <property type="protein sequence ID" value="CCX10622.1"/>
    <property type="molecule type" value="Genomic_DNA"/>
</dbReference>
<feature type="compositionally biased region" description="Low complexity" evidence="1">
    <location>
        <begin position="332"/>
        <end position="375"/>
    </location>
</feature>
<evidence type="ECO:0000313" key="3">
    <source>
        <dbReference type="Proteomes" id="UP000018144"/>
    </source>
</evidence>
<proteinExistence type="predicted"/>
<dbReference type="AlphaFoldDB" id="U4L2R6"/>
<feature type="compositionally biased region" description="Low complexity" evidence="1">
    <location>
        <begin position="130"/>
        <end position="139"/>
    </location>
</feature>
<feature type="compositionally biased region" description="Low complexity" evidence="1">
    <location>
        <begin position="302"/>
        <end position="320"/>
    </location>
</feature>
<keyword evidence="3" id="KW-1185">Reference proteome</keyword>
<evidence type="ECO:0000313" key="2">
    <source>
        <dbReference type="EMBL" id="CCX10622.1"/>
    </source>
</evidence>
<feature type="compositionally biased region" description="Pro residues" evidence="1">
    <location>
        <begin position="394"/>
        <end position="409"/>
    </location>
</feature>
<accession>U4L2R6</accession>
<dbReference type="OrthoDB" id="5429993at2759"/>
<dbReference type="STRING" id="1076935.U4L2R6"/>
<feature type="compositionally biased region" description="Polar residues" evidence="1">
    <location>
        <begin position="64"/>
        <end position="76"/>
    </location>
</feature>
<evidence type="ECO:0000256" key="1">
    <source>
        <dbReference type="SAM" id="MobiDB-lite"/>
    </source>
</evidence>
<name>U4L2R6_PYROM</name>
<organism evidence="2 3">
    <name type="scientific">Pyronema omphalodes (strain CBS 100304)</name>
    <name type="common">Pyronema confluens</name>
    <dbReference type="NCBI Taxonomy" id="1076935"/>
    <lineage>
        <taxon>Eukaryota</taxon>
        <taxon>Fungi</taxon>
        <taxon>Dikarya</taxon>
        <taxon>Ascomycota</taxon>
        <taxon>Pezizomycotina</taxon>
        <taxon>Pezizomycetes</taxon>
        <taxon>Pezizales</taxon>
        <taxon>Pyronemataceae</taxon>
        <taxon>Pyronema</taxon>
    </lineage>
</organism>
<protein>
    <submittedName>
        <fullName evidence="2">Uncharacterized protein</fullName>
    </submittedName>
</protein>
<gene>
    <name evidence="2" type="ORF">PCON_10216</name>
</gene>
<feature type="region of interest" description="Disordered" evidence="1">
    <location>
        <begin position="1"/>
        <end position="416"/>
    </location>
</feature>
<dbReference type="OMA" id="WKDECAG"/>
<feature type="compositionally biased region" description="Low complexity" evidence="1">
    <location>
        <begin position="219"/>
        <end position="288"/>
    </location>
</feature>
<feature type="compositionally biased region" description="Basic and acidic residues" evidence="1">
    <location>
        <begin position="193"/>
        <end position="202"/>
    </location>
</feature>
<feature type="compositionally biased region" description="Polar residues" evidence="1">
    <location>
        <begin position="97"/>
        <end position="109"/>
    </location>
</feature>
<reference evidence="2 3" key="1">
    <citation type="journal article" date="2013" name="PLoS Genet.">
        <title>The genome and development-dependent transcriptomes of Pyronema confluens: a window into fungal evolution.</title>
        <authorList>
            <person name="Traeger S."/>
            <person name="Altegoer F."/>
            <person name="Freitag M."/>
            <person name="Gabaldon T."/>
            <person name="Kempken F."/>
            <person name="Kumar A."/>
            <person name="Marcet-Houben M."/>
            <person name="Poggeler S."/>
            <person name="Stajich J.E."/>
            <person name="Nowrousian M."/>
        </authorList>
    </citation>
    <scope>NUCLEOTIDE SEQUENCE [LARGE SCALE GENOMIC DNA]</scope>
    <source>
        <strain evidence="3">CBS 100304</strain>
        <tissue evidence="2">Vegetative mycelium</tissue>
    </source>
</reference>
<feature type="compositionally biased region" description="Low complexity" evidence="1">
    <location>
        <begin position="552"/>
        <end position="566"/>
    </location>
</feature>
<feature type="compositionally biased region" description="Low complexity" evidence="1">
    <location>
        <begin position="1"/>
        <end position="27"/>
    </location>
</feature>
<feature type="compositionally biased region" description="Basic and acidic residues" evidence="1">
    <location>
        <begin position="140"/>
        <end position="184"/>
    </location>
</feature>
<dbReference type="Proteomes" id="UP000018144">
    <property type="component" value="Unassembled WGS sequence"/>
</dbReference>